<keyword evidence="11 14" id="KW-0411">Iron-sulfur</keyword>
<feature type="binding site" evidence="14">
    <location>
        <position position="1115"/>
    </location>
    <ligand>
        <name>[4Fe-4S] cluster</name>
        <dbReference type="ChEBI" id="CHEBI:49883"/>
    </ligand>
</feature>
<evidence type="ECO:0000256" key="10">
    <source>
        <dbReference type="ARBA" id="ARBA00023004"/>
    </source>
</evidence>
<sequence length="1156" mass="132844">MGIRLLLAPATIAKGEQCINEIRQELKERPLGHPIVYLVPEQMTFQQEYQLLHGDNINGSIRAQVLSFSRLAFRIMQEQGGVTRTFISSTGIQMMLRRIIEQKKTDWEIFQKSVEKKGFIEQLEAMITEFKRYQVTPEMLAAQLENAEQLGNKKQLESKLADLHYLYQALTDVLANQYIDGEDQLALLAEQIPTSNYLTDAIVYVDGFHRFTPQEQAVLSALMKKAAQITFTLTLDKKQVTDQADRFDLFSQTRTTLANLNEMAENNNQALTIDWLEEEGIAPFRKHLADYFDHRPTPVYGEKPPIRIACAVHPRAEIEGIAQEILSYVRDDHYRFRDIAILMRNQDLYLNLIETIFADYGIPVFIDQKKSMLHHPAIELVRSLLEIILTDWRYDAVFRLLKTGLILPSDDRFPLDQDAVDTLENYVIEYGIRGRKQWLGEQDWVVQRFKGFENHLQTDTEREQQAQINAYRKQIITALDKVDTAFRQVKTVKEKAVVLYRWLEQMQVNQQLELMQQTFERNGQVERAREQEQVWQAIGQLLDEMVEIIGAEQISNQLLQQTLEAGLDTLTYAHVPPTIDHVVVGSIDRSRISQVKVALLIGVNEGNWPTKPKVDTVLSELEREQLSEQGIVLADSETQQLIDDWFYIYLAVTLASERIWLSYPLSDTEGRSMVPATLIKRFQDLFPNLADPVMLQDPEELIEADRFITTAGKTLSALTAQLAKYQRSYPIDPVWWSALNWYITKKHTDAQIIPILQSLFYRNDPVSLSEQTVTNLYDKKIQTSVSRMEMYHRCSYQHFAKHDLELAERSTYKLDAPDIGQLFHEALKTITEWVREEQRSFKDLSKQDAYELAERAILRLAPILQHQILHSSNRYQYMKKKLEQIIARATFMLSEQSRKSEFSPVGLEVGFGLANSPIDPVTMQLPNGFELLLRGRIDRVDQAKIADQLYLRIIDYKSSAKGLNLVDVYYGLALQMLTYLDVIISQSEQWLGMRASPAGVLYFHVHDPILSEQQAISQETLEDKLLKKYKMQGLLINNEQVVKKMDTGLETGISPVIPAGFKRDGSFRSGSQVASPEVFTTLQLYARQVIEQAGIAITSGKIKLNPFKQEQQTACQFCTFKSVCQFDPGVPGHQFRKLQPLTDEQVIGKLLDRGKS</sequence>
<dbReference type="STRING" id="872970.SAMN04488134_11154"/>
<evidence type="ECO:0000256" key="3">
    <source>
        <dbReference type="ARBA" id="ARBA00022723"/>
    </source>
</evidence>
<keyword evidence="5 14" id="KW-0227">DNA damage</keyword>
<reference evidence="16 17" key="1">
    <citation type="submission" date="2016-10" db="EMBL/GenBank/DDBJ databases">
        <authorList>
            <person name="de Groot N.N."/>
        </authorList>
    </citation>
    <scope>NUCLEOTIDE SEQUENCE [LARGE SCALE GENOMIC DNA]</scope>
    <source>
        <strain evidence="16 17">CGMCC 1.10434</strain>
    </source>
</reference>
<accession>A0A1H8RVA6</accession>
<dbReference type="GO" id="GO:0003690">
    <property type="term" value="F:double-stranded DNA binding"/>
    <property type="evidence" value="ECO:0007669"/>
    <property type="project" value="UniProtKB-UniRule"/>
</dbReference>
<comment type="cofactor">
    <cofactor evidence="14">
        <name>Mg(2+)</name>
        <dbReference type="ChEBI" id="CHEBI:18420"/>
    </cofactor>
</comment>
<keyword evidence="12 14" id="KW-0238">DNA-binding</keyword>
<evidence type="ECO:0000256" key="8">
    <source>
        <dbReference type="ARBA" id="ARBA00022839"/>
    </source>
</evidence>
<comment type="similarity">
    <text evidence="14">Belongs to the helicase family. AddB/RexB type 1 subfamily.</text>
</comment>
<dbReference type="NCBIfam" id="TIGR02773">
    <property type="entry name" value="addB_Gpos"/>
    <property type="match status" value="1"/>
</dbReference>
<keyword evidence="3 14" id="KW-0479">Metal-binding</keyword>
<gene>
    <name evidence="14" type="primary">addB</name>
    <name evidence="16" type="ORF">SAMN04488134_11154</name>
</gene>
<comment type="subunit">
    <text evidence="14">Heterodimer of AddA and AddB.</text>
</comment>
<dbReference type="InterPro" id="IPR027417">
    <property type="entry name" value="P-loop_NTPase"/>
</dbReference>
<feature type="domain" description="UvrD-like helicase C-terminal" evidence="15">
    <location>
        <begin position="275"/>
        <end position="568"/>
    </location>
</feature>
<comment type="miscellaneous">
    <text evidence="14">Despite having conserved helicase domains, this subunit does not have helicase activity.</text>
</comment>
<dbReference type="InterPro" id="IPR038726">
    <property type="entry name" value="PDDEXK_AddAB-type"/>
</dbReference>
<evidence type="ECO:0000256" key="1">
    <source>
        <dbReference type="ARBA" id="ARBA00022485"/>
    </source>
</evidence>
<dbReference type="Gene3D" id="6.10.140.1030">
    <property type="match status" value="1"/>
</dbReference>
<dbReference type="PROSITE" id="PS51217">
    <property type="entry name" value="UVRD_HELICASE_CTER"/>
    <property type="match status" value="1"/>
</dbReference>
<evidence type="ECO:0000313" key="17">
    <source>
        <dbReference type="Proteomes" id="UP000199300"/>
    </source>
</evidence>
<dbReference type="EMBL" id="FODJ01000011">
    <property type="protein sequence ID" value="SEO70391.1"/>
    <property type="molecule type" value="Genomic_DNA"/>
</dbReference>
<keyword evidence="1 14" id="KW-0004">4Fe-4S</keyword>
<dbReference type="PANTHER" id="PTHR30591:SF1">
    <property type="entry name" value="RECBCD ENZYME SUBUNIT RECC"/>
    <property type="match status" value="1"/>
</dbReference>
<dbReference type="Gene3D" id="3.90.320.10">
    <property type="match status" value="1"/>
</dbReference>
<dbReference type="Pfam" id="PF12705">
    <property type="entry name" value="PDDEXK_1"/>
    <property type="match status" value="1"/>
</dbReference>
<proteinExistence type="inferred from homology"/>
<evidence type="ECO:0000256" key="11">
    <source>
        <dbReference type="ARBA" id="ARBA00023014"/>
    </source>
</evidence>
<evidence type="ECO:0000256" key="14">
    <source>
        <dbReference type="HAMAP-Rule" id="MF_01452"/>
    </source>
</evidence>
<dbReference type="GO" id="GO:0008409">
    <property type="term" value="F:5'-3' exonuclease activity"/>
    <property type="evidence" value="ECO:0007669"/>
    <property type="project" value="UniProtKB-UniRule"/>
</dbReference>
<evidence type="ECO:0000256" key="9">
    <source>
        <dbReference type="ARBA" id="ARBA00022840"/>
    </source>
</evidence>
<keyword evidence="8 14" id="KW-0269">Exonuclease</keyword>
<dbReference type="InterPro" id="IPR049035">
    <property type="entry name" value="ADDB_N"/>
</dbReference>
<dbReference type="EC" id="3.1.-.-" evidence="14"/>
<dbReference type="Proteomes" id="UP000199300">
    <property type="component" value="Unassembled WGS sequence"/>
</dbReference>
<evidence type="ECO:0000259" key="15">
    <source>
        <dbReference type="PROSITE" id="PS51217"/>
    </source>
</evidence>
<keyword evidence="9 14" id="KW-0067">ATP-binding</keyword>
<dbReference type="InterPro" id="IPR014017">
    <property type="entry name" value="DNA_helicase_UvrD-like_C"/>
</dbReference>
<evidence type="ECO:0000256" key="2">
    <source>
        <dbReference type="ARBA" id="ARBA00022722"/>
    </source>
</evidence>
<dbReference type="GO" id="GO:0004386">
    <property type="term" value="F:helicase activity"/>
    <property type="evidence" value="ECO:0007669"/>
    <property type="project" value="UniProtKB-KW"/>
</dbReference>
<keyword evidence="2 14" id="KW-0540">Nuclease</keyword>
<feature type="binding site" evidence="14">
    <location>
        <position position="1118"/>
    </location>
    <ligand>
        <name>[4Fe-4S] cluster</name>
        <dbReference type="ChEBI" id="CHEBI:49883"/>
    </ligand>
</feature>
<dbReference type="Gene3D" id="3.40.50.300">
    <property type="entry name" value="P-loop containing nucleotide triphosphate hydrolases"/>
    <property type="match status" value="3"/>
</dbReference>
<evidence type="ECO:0000256" key="6">
    <source>
        <dbReference type="ARBA" id="ARBA00022801"/>
    </source>
</evidence>
<keyword evidence="6 14" id="KW-0378">Hydrolase</keyword>
<dbReference type="InterPro" id="IPR011604">
    <property type="entry name" value="PDDEXK-like_dom_sf"/>
</dbReference>
<keyword evidence="4 14" id="KW-0547">Nucleotide-binding</keyword>
<keyword evidence="7 14" id="KW-0347">Helicase</keyword>
<dbReference type="PANTHER" id="PTHR30591">
    <property type="entry name" value="RECBCD ENZYME SUBUNIT RECC"/>
    <property type="match status" value="1"/>
</dbReference>
<dbReference type="GO" id="GO:0046872">
    <property type="term" value="F:metal ion binding"/>
    <property type="evidence" value="ECO:0007669"/>
    <property type="project" value="UniProtKB-KW"/>
</dbReference>
<evidence type="ECO:0000256" key="7">
    <source>
        <dbReference type="ARBA" id="ARBA00022806"/>
    </source>
</evidence>
<dbReference type="SUPFAM" id="SSF52540">
    <property type="entry name" value="P-loop containing nucleoside triphosphate hydrolases"/>
    <property type="match status" value="1"/>
</dbReference>
<evidence type="ECO:0000256" key="13">
    <source>
        <dbReference type="ARBA" id="ARBA00023204"/>
    </source>
</evidence>
<keyword evidence="13 14" id="KW-0234">DNA repair</keyword>
<feature type="binding site" evidence="14">
    <location>
        <position position="1124"/>
    </location>
    <ligand>
        <name>[4Fe-4S] cluster</name>
        <dbReference type="ChEBI" id="CHEBI:49883"/>
    </ligand>
</feature>
<dbReference type="InterPro" id="IPR014140">
    <property type="entry name" value="DNA_helicase_suAddB"/>
</dbReference>
<evidence type="ECO:0000313" key="16">
    <source>
        <dbReference type="EMBL" id="SEO70391.1"/>
    </source>
</evidence>
<keyword evidence="10 14" id="KW-0408">Iron</keyword>
<evidence type="ECO:0000256" key="12">
    <source>
        <dbReference type="ARBA" id="ARBA00023125"/>
    </source>
</evidence>
<dbReference type="GO" id="GO:0005524">
    <property type="term" value="F:ATP binding"/>
    <property type="evidence" value="ECO:0007669"/>
    <property type="project" value="UniProtKB-UniRule"/>
</dbReference>
<dbReference type="GO" id="GO:0000724">
    <property type="term" value="P:double-strand break repair via homologous recombination"/>
    <property type="evidence" value="ECO:0007669"/>
    <property type="project" value="UniProtKB-UniRule"/>
</dbReference>
<name>A0A1H8RVA6_9BACI</name>
<feature type="binding site" evidence="14">
    <location>
        <position position="794"/>
    </location>
    <ligand>
        <name>[4Fe-4S] cluster</name>
        <dbReference type="ChEBI" id="CHEBI:49883"/>
    </ligand>
</feature>
<dbReference type="OrthoDB" id="9758506at2"/>
<comment type="function">
    <text evidence="14">The heterodimer acts as both an ATP-dependent DNA helicase and an ATP-dependent, dual-direction single-stranded exonuclease. Recognizes the chi site generating a DNA molecule suitable for the initiation of homologous recombination. The AddB subunit has 5' -&gt; 3' nuclease activity but not helicase activity.</text>
</comment>
<keyword evidence="17" id="KW-1185">Reference proteome</keyword>
<dbReference type="GO" id="GO:0051539">
    <property type="term" value="F:4 iron, 4 sulfur cluster binding"/>
    <property type="evidence" value="ECO:0007669"/>
    <property type="project" value="UniProtKB-KW"/>
</dbReference>
<dbReference type="AlphaFoldDB" id="A0A1H8RVA6"/>
<evidence type="ECO:0000256" key="4">
    <source>
        <dbReference type="ARBA" id="ARBA00022741"/>
    </source>
</evidence>
<evidence type="ECO:0000256" key="5">
    <source>
        <dbReference type="ARBA" id="ARBA00022763"/>
    </source>
</evidence>
<comment type="cofactor">
    <cofactor evidence="14">
        <name>[4Fe-4S] cluster</name>
        <dbReference type="ChEBI" id="CHEBI:49883"/>
    </cofactor>
    <text evidence="14">Binds 1 [4Fe-4S] cluster.</text>
</comment>
<protein>
    <recommendedName>
        <fullName evidence="14">ATP-dependent helicase/deoxyribonuclease subunit B</fullName>
        <ecNumber evidence="14">3.1.-.-</ecNumber>
    </recommendedName>
    <alternativeName>
        <fullName evidence="14">ATP-dependent helicase/nuclease subunit AddB</fullName>
    </alternativeName>
</protein>
<dbReference type="RefSeq" id="WP_091499441.1">
    <property type="nucleotide sequence ID" value="NZ_FODJ01000011.1"/>
</dbReference>
<dbReference type="Pfam" id="PF21445">
    <property type="entry name" value="ADDB_N"/>
    <property type="match status" value="1"/>
</dbReference>
<dbReference type="HAMAP" id="MF_01452">
    <property type="entry name" value="AddB_type1"/>
    <property type="match status" value="1"/>
</dbReference>
<organism evidence="16 17">
    <name type="scientific">Amphibacillus marinus</name>
    <dbReference type="NCBI Taxonomy" id="872970"/>
    <lineage>
        <taxon>Bacteria</taxon>
        <taxon>Bacillati</taxon>
        <taxon>Bacillota</taxon>
        <taxon>Bacilli</taxon>
        <taxon>Bacillales</taxon>
        <taxon>Bacillaceae</taxon>
        <taxon>Amphibacillus</taxon>
    </lineage>
</organism>